<proteinExistence type="predicted"/>
<dbReference type="AlphaFoldDB" id="A0A1F8F8J9"/>
<dbReference type="EMBL" id="MGJO01000037">
    <property type="protein sequence ID" value="OGN08938.1"/>
    <property type="molecule type" value="Genomic_DNA"/>
</dbReference>
<comment type="caution">
    <text evidence="2">The sequence shown here is derived from an EMBL/GenBank/DDBJ whole genome shotgun (WGS) entry which is preliminary data.</text>
</comment>
<organism evidence="2 3">
    <name type="scientific">Candidatus Yanofskybacteria bacterium RIFCSPHIGHO2_02_FULL_39_10</name>
    <dbReference type="NCBI Taxonomy" id="1802674"/>
    <lineage>
        <taxon>Bacteria</taxon>
        <taxon>Candidatus Yanofskyibacteriota</taxon>
    </lineage>
</organism>
<dbReference type="SUPFAM" id="SSF109604">
    <property type="entry name" value="HD-domain/PDEase-like"/>
    <property type="match status" value="1"/>
</dbReference>
<dbReference type="InterPro" id="IPR003607">
    <property type="entry name" value="HD/PDEase_dom"/>
</dbReference>
<dbReference type="InterPro" id="IPR006674">
    <property type="entry name" value="HD_domain"/>
</dbReference>
<evidence type="ECO:0000313" key="3">
    <source>
        <dbReference type="Proteomes" id="UP000178908"/>
    </source>
</evidence>
<feature type="domain" description="HD" evidence="1">
    <location>
        <begin position="43"/>
        <end position="158"/>
    </location>
</feature>
<gene>
    <name evidence="2" type="ORF">A3C61_02690</name>
</gene>
<evidence type="ECO:0000259" key="1">
    <source>
        <dbReference type="Pfam" id="PF01966"/>
    </source>
</evidence>
<dbReference type="Gene3D" id="1.10.3210.10">
    <property type="entry name" value="Hypothetical protein af1432"/>
    <property type="match status" value="1"/>
</dbReference>
<sequence length="211" mass="24614">MSSKHRQFFEKGFGTKNMDKIEEYLKERILPDLEKSRGGFDKIHTLEVVEWIKQIIDHNPDLKLDKIVLIIAAYAHDWGYSGLFKNDEVMSFDKIENAKRLHEKLGAEKIKNLLKEDIFSSLTDKQKERCVHLVAVHDKKLEIKDTDELILAEADILSGIDIDTKPKLDPESNKFFMDSVLNTRLPKFITEFSKSEAEKLIKKRVDHYKNL</sequence>
<dbReference type="Pfam" id="PF01966">
    <property type="entry name" value="HD"/>
    <property type="match status" value="1"/>
</dbReference>
<dbReference type="CDD" id="cd00077">
    <property type="entry name" value="HDc"/>
    <property type="match status" value="1"/>
</dbReference>
<name>A0A1F8F8J9_9BACT</name>
<accession>A0A1F8F8J9</accession>
<dbReference type="Proteomes" id="UP000178908">
    <property type="component" value="Unassembled WGS sequence"/>
</dbReference>
<evidence type="ECO:0000313" key="2">
    <source>
        <dbReference type="EMBL" id="OGN08938.1"/>
    </source>
</evidence>
<protein>
    <recommendedName>
        <fullName evidence="1">HD domain-containing protein</fullName>
    </recommendedName>
</protein>
<reference evidence="2 3" key="1">
    <citation type="journal article" date="2016" name="Nat. Commun.">
        <title>Thousands of microbial genomes shed light on interconnected biogeochemical processes in an aquifer system.</title>
        <authorList>
            <person name="Anantharaman K."/>
            <person name="Brown C.T."/>
            <person name="Hug L.A."/>
            <person name="Sharon I."/>
            <person name="Castelle C.J."/>
            <person name="Probst A.J."/>
            <person name="Thomas B.C."/>
            <person name="Singh A."/>
            <person name="Wilkins M.J."/>
            <person name="Karaoz U."/>
            <person name="Brodie E.L."/>
            <person name="Williams K.H."/>
            <person name="Hubbard S.S."/>
            <person name="Banfield J.F."/>
        </authorList>
    </citation>
    <scope>NUCLEOTIDE SEQUENCE [LARGE SCALE GENOMIC DNA]</scope>
</reference>